<evidence type="ECO:0000313" key="4">
    <source>
        <dbReference type="Proteomes" id="UP000623010"/>
    </source>
</evidence>
<dbReference type="AlphaFoldDB" id="A0A918RTT1"/>
<feature type="region of interest" description="Disordered" evidence="1">
    <location>
        <begin position="35"/>
        <end position="62"/>
    </location>
</feature>
<dbReference type="RefSeq" id="WP_190060334.1">
    <property type="nucleotide sequence ID" value="NZ_BMWH01000030.1"/>
</dbReference>
<reference evidence="3" key="2">
    <citation type="submission" date="2020-09" db="EMBL/GenBank/DDBJ databases">
        <authorList>
            <person name="Sun Q."/>
            <person name="Ohkuma M."/>
        </authorList>
    </citation>
    <scope>NUCLEOTIDE SEQUENCE</scope>
    <source>
        <strain evidence="3">JCM 5016</strain>
    </source>
</reference>
<sequence>MSDPIPLFLACVAFHLAALCLLLPLLRLPLWMPDRSAGVTPRRPPRATPPWPPARRPEKPLDGASSLLVRPYVVAAEQAARRAEPVPAELGFDGPGPYVIHGVEVA</sequence>
<name>A0A918RTT1_9ACTN</name>
<feature type="transmembrane region" description="Helical" evidence="2">
    <location>
        <begin position="6"/>
        <end position="26"/>
    </location>
</feature>
<comment type="caution">
    <text evidence="3">The sequence shown here is derived from an EMBL/GenBank/DDBJ whole genome shotgun (WGS) entry which is preliminary data.</text>
</comment>
<evidence type="ECO:0000256" key="1">
    <source>
        <dbReference type="SAM" id="MobiDB-lite"/>
    </source>
</evidence>
<gene>
    <name evidence="3" type="ORF">GCM10010389_56760</name>
</gene>
<keyword evidence="2" id="KW-0812">Transmembrane</keyword>
<evidence type="ECO:0000313" key="3">
    <source>
        <dbReference type="EMBL" id="GHA10193.1"/>
    </source>
</evidence>
<accession>A0A918RTT1</accession>
<keyword evidence="2" id="KW-0472">Membrane</keyword>
<proteinExistence type="predicted"/>
<reference evidence="3" key="1">
    <citation type="journal article" date="2014" name="Int. J. Syst. Evol. Microbiol.">
        <title>Complete genome sequence of Corynebacterium casei LMG S-19264T (=DSM 44701T), isolated from a smear-ripened cheese.</title>
        <authorList>
            <consortium name="US DOE Joint Genome Institute (JGI-PGF)"/>
            <person name="Walter F."/>
            <person name="Albersmeier A."/>
            <person name="Kalinowski J."/>
            <person name="Ruckert C."/>
        </authorList>
    </citation>
    <scope>NUCLEOTIDE SEQUENCE</scope>
    <source>
        <strain evidence="3">JCM 5016</strain>
    </source>
</reference>
<keyword evidence="2" id="KW-1133">Transmembrane helix</keyword>
<organism evidence="3 4">
    <name type="scientific">Streptomyces echinoruber</name>
    <dbReference type="NCBI Taxonomy" id="68898"/>
    <lineage>
        <taxon>Bacteria</taxon>
        <taxon>Bacillati</taxon>
        <taxon>Actinomycetota</taxon>
        <taxon>Actinomycetes</taxon>
        <taxon>Kitasatosporales</taxon>
        <taxon>Streptomycetaceae</taxon>
        <taxon>Streptomyces</taxon>
    </lineage>
</organism>
<protein>
    <submittedName>
        <fullName evidence="3">Uncharacterized protein</fullName>
    </submittedName>
</protein>
<dbReference type="EMBL" id="BMWH01000030">
    <property type="protein sequence ID" value="GHA10193.1"/>
    <property type="molecule type" value="Genomic_DNA"/>
</dbReference>
<dbReference type="Proteomes" id="UP000623010">
    <property type="component" value="Unassembled WGS sequence"/>
</dbReference>
<keyword evidence="4" id="KW-1185">Reference proteome</keyword>
<evidence type="ECO:0000256" key="2">
    <source>
        <dbReference type="SAM" id="Phobius"/>
    </source>
</evidence>